<comment type="caution">
    <text evidence="1">The sequence shown here is derived from an EMBL/GenBank/DDBJ whole genome shotgun (WGS) entry which is preliminary data.</text>
</comment>
<evidence type="ECO:0000313" key="2">
    <source>
        <dbReference type="Proteomes" id="UP001159363"/>
    </source>
</evidence>
<name>A0ABQ9H5C5_9NEOP</name>
<dbReference type="EMBL" id="JARBHB010000007">
    <property type="protein sequence ID" value="KAJ8879497.1"/>
    <property type="molecule type" value="Genomic_DNA"/>
</dbReference>
<dbReference type="Proteomes" id="UP001159363">
    <property type="component" value="Chromosome 6"/>
</dbReference>
<proteinExistence type="predicted"/>
<sequence length="83" mass="10195">MEDWNRDSSSKERGRREGKAIFRMPFNKRYLQVQHEYYLCHWQKYFEKLLNAQSLCKALGEPNMKNILNWKKKLHLYNDSVEL</sequence>
<organism evidence="1 2">
    <name type="scientific">Dryococelus australis</name>
    <dbReference type="NCBI Taxonomy" id="614101"/>
    <lineage>
        <taxon>Eukaryota</taxon>
        <taxon>Metazoa</taxon>
        <taxon>Ecdysozoa</taxon>
        <taxon>Arthropoda</taxon>
        <taxon>Hexapoda</taxon>
        <taxon>Insecta</taxon>
        <taxon>Pterygota</taxon>
        <taxon>Neoptera</taxon>
        <taxon>Polyneoptera</taxon>
        <taxon>Phasmatodea</taxon>
        <taxon>Verophasmatodea</taxon>
        <taxon>Anareolatae</taxon>
        <taxon>Phasmatidae</taxon>
        <taxon>Eurycanthinae</taxon>
        <taxon>Dryococelus</taxon>
    </lineage>
</organism>
<evidence type="ECO:0000313" key="1">
    <source>
        <dbReference type="EMBL" id="KAJ8879497.1"/>
    </source>
</evidence>
<accession>A0ABQ9H5C5</accession>
<reference evidence="1 2" key="1">
    <citation type="submission" date="2023-02" db="EMBL/GenBank/DDBJ databases">
        <title>LHISI_Scaffold_Assembly.</title>
        <authorList>
            <person name="Stuart O.P."/>
            <person name="Cleave R."/>
            <person name="Magrath M.J.L."/>
            <person name="Mikheyev A.S."/>
        </authorList>
    </citation>
    <scope>NUCLEOTIDE SEQUENCE [LARGE SCALE GENOMIC DNA]</scope>
    <source>
        <strain evidence="1">Daus_M_001</strain>
        <tissue evidence="1">Leg muscle</tissue>
    </source>
</reference>
<keyword evidence="2" id="KW-1185">Reference proteome</keyword>
<gene>
    <name evidence="1" type="ORF">PR048_020105</name>
</gene>
<protein>
    <submittedName>
        <fullName evidence="1">Uncharacterized protein</fullName>
    </submittedName>
</protein>